<dbReference type="Pfam" id="PF01098">
    <property type="entry name" value="FTSW_RODA_SPOVE"/>
    <property type="match status" value="2"/>
</dbReference>
<dbReference type="PANTHER" id="PTHR30474">
    <property type="entry name" value="CELL CYCLE PROTEIN"/>
    <property type="match status" value="1"/>
</dbReference>
<dbReference type="GO" id="GO:0005886">
    <property type="term" value="C:plasma membrane"/>
    <property type="evidence" value="ECO:0007669"/>
    <property type="project" value="TreeGrafter"/>
</dbReference>
<feature type="transmembrane region" description="Helical" evidence="6">
    <location>
        <begin position="313"/>
        <end position="339"/>
    </location>
</feature>
<keyword evidence="5 6" id="KW-0472">Membrane</keyword>
<feature type="transmembrane region" description="Helical" evidence="6">
    <location>
        <begin position="388"/>
        <end position="409"/>
    </location>
</feature>
<dbReference type="EMBL" id="UHJL01000003">
    <property type="protein sequence ID" value="SUQ25053.1"/>
    <property type="molecule type" value="Genomic_DNA"/>
</dbReference>
<evidence type="ECO:0000256" key="5">
    <source>
        <dbReference type="ARBA" id="ARBA00023136"/>
    </source>
</evidence>
<dbReference type="AlphaFoldDB" id="A0A380S7Q7"/>
<comment type="subcellular location">
    <subcellularLocation>
        <location evidence="1">Membrane</location>
        <topology evidence="1">Multi-pass membrane protein</topology>
    </subcellularLocation>
</comment>
<keyword evidence="2 6" id="KW-0812">Transmembrane</keyword>
<evidence type="ECO:0000256" key="2">
    <source>
        <dbReference type="ARBA" id="ARBA00022692"/>
    </source>
</evidence>
<proteinExistence type="predicted"/>
<evidence type="ECO:0000313" key="8">
    <source>
        <dbReference type="Proteomes" id="UP000255423"/>
    </source>
</evidence>
<feature type="transmembrane region" description="Helical" evidence="6">
    <location>
        <begin position="205"/>
        <end position="223"/>
    </location>
</feature>
<dbReference type="InterPro" id="IPR011923">
    <property type="entry name" value="RodA/MrdB"/>
</dbReference>
<dbReference type="NCBIfam" id="TIGR02210">
    <property type="entry name" value="rodA_shape"/>
    <property type="match status" value="1"/>
</dbReference>
<feature type="transmembrane region" description="Helical" evidence="6">
    <location>
        <begin position="165"/>
        <end position="185"/>
    </location>
</feature>
<accession>A0A380S7Q7</accession>
<feature type="transmembrane region" description="Helical" evidence="6">
    <location>
        <begin position="140"/>
        <end position="158"/>
    </location>
</feature>
<dbReference type="GO" id="GO:0008360">
    <property type="term" value="P:regulation of cell shape"/>
    <property type="evidence" value="ECO:0007669"/>
    <property type="project" value="UniProtKB-KW"/>
</dbReference>
<keyword evidence="4 6" id="KW-1133">Transmembrane helix</keyword>
<dbReference type="GO" id="GO:0015648">
    <property type="term" value="F:lipid-linked peptidoglycan transporter activity"/>
    <property type="evidence" value="ECO:0007669"/>
    <property type="project" value="TreeGrafter"/>
</dbReference>
<feature type="transmembrane region" description="Helical" evidence="6">
    <location>
        <begin position="351"/>
        <end position="376"/>
    </location>
</feature>
<feature type="transmembrane region" description="Helical" evidence="6">
    <location>
        <begin position="80"/>
        <end position="98"/>
    </location>
</feature>
<dbReference type="GO" id="GO:0051301">
    <property type="term" value="P:cell division"/>
    <property type="evidence" value="ECO:0007669"/>
    <property type="project" value="InterPro"/>
</dbReference>
<evidence type="ECO:0000313" key="7">
    <source>
        <dbReference type="EMBL" id="SUQ25053.1"/>
    </source>
</evidence>
<dbReference type="Proteomes" id="UP000255423">
    <property type="component" value="Unassembled WGS sequence"/>
</dbReference>
<dbReference type="InterPro" id="IPR001182">
    <property type="entry name" value="FtsW/RodA"/>
</dbReference>
<evidence type="ECO:0000256" key="6">
    <source>
        <dbReference type="SAM" id="Phobius"/>
    </source>
</evidence>
<name>A0A380S7Q7_FIBSU</name>
<evidence type="ECO:0000256" key="1">
    <source>
        <dbReference type="ARBA" id="ARBA00004141"/>
    </source>
</evidence>
<dbReference type="GO" id="GO:0032153">
    <property type="term" value="C:cell division site"/>
    <property type="evidence" value="ECO:0007669"/>
    <property type="project" value="TreeGrafter"/>
</dbReference>
<protein>
    <submittedName>
        <fullName evidence="7">Rod shape determining protein RodA</fullName>
    </submittedName>
</protein>
<evidence type="ECO:0000256" key="3">
    <source>
        <dbReference type="ARBA" id="ARBA00022960"/>
    </source>
</evidence>
<evidence type="ECO:0000256" key="4">
    <source>
        <dbReference type="ARBA" id="ARBA00022989"/>
    </source>
</evidence>
<feature type="transmembrane region" description="Helical" evidence="6">
    <location>
        <begin position="48"/>
        <end position="68"/>
    </location>
</feature>
<keyword evidence="3" id="KW-0133">Cell shape</keyword>
<feature type="transmembrane region" description="Helical" evidence="6">
    <location>
        <begin position="235"/>
        <end position="253"/>
    </location>
</feature>
<feature type="transmembrane region" description="Helical" evidence="6">
    <location>
        <begin position="15"/>
        <end position="36"/>
    </location>
</feature>
<reference evidence="7 8" key="1">
    <citation type="submission" date="2017-08" db="EMBL/GenBank/DDBJ databases">
        <authorList>
            <person name="de Groot N.N."/>
        </authorList>
    </citation>
    <scope>NUCLEOTIDE SEQUENCE [LARGE SCALE GENOMIC DNA]</scope>
    <source>
        <strain evidence="7 8">HM2</strain>
    </source>
</reference>
<dbReference type="PANTHER" id="PTHR30474:SF1">
    <property type="entry name" value="PEPTIDOGLYCAN GLYCOSYLTRANSFERASE MRDB"/>
    <property type="match status" value="1"/>
</dbReference>
<gene>
    <name evidence="7" type="ORF">SAMN05661053_2468</name>
</gene>
<sequence length="415" mass="45850">MSTDRIQNKSLKFDWLFIGVTFTLMSFGVLLVYSATMGEEFALYNTHWFKQIIYFLTGIAIAVGLVFVKIDWLKRAAVPSYVIALLMLVFVLIFAGDVKGAGRWIDLKIIKLQPSEFAKIAYLITISYWLSKHPVSLHKLKSFLVPLGLFIVPFLLVLKQPDLSTALVFTAVTLVGFFFAGLTFTDLFLIVSPVLSVLFSHSQSMVMQVLWGVLICLVVFSVLRRHLSKKFSGVIIATNILAGYASTMVWNMLEPHQQKRVNTFLDPMSDPLGDGYQVLQSLTAIGSGGVGGKGFGNGSQTNLSFLPEEHTDFIFSVLGEQFGFVGCAAVLVLFTLFLWRATSICKTNDDPFVTLVTMGAATIFLFHITVNIAMTIGLMPVTGLPLPFLSYGGSFALVCMFLVGLLMCLRYQGNK</sequence>
<organism evidence="7 8">
    <name type="scientific">Fibrobacter succinogenes</name>
    <name type="common">Bacteroides succinogenes</name>
    <dbReference type="NCBI Taxonomy" id="833"/>
    <lineage>
        <taxon>Bacteria</taxon>
        <taxon>Pseudomonadati</taxon>
        <taxon>Fibrobacterota</taxon>
        <taxon>Fibrobacteria</taxon>
        <taxon>Fibrobacterales</taxon>
        <taxon>Fibrobacteraceae</taxon>
        <taxon>Fibrobacter</taxon>
    </lineage>
</organism>
<dbReference type="NCBIfam" id="NF037961">
    <property type="entry name" value="RodA_shape"/>
    <property type="match status" value="1"/>
</dbReference>
<dbReference type="RefSeq" id="WP_088660680.1">
    <property type="nucleotide sequence ID" value="NZ_UHJL01000003.1"/>
</dbReference>